<protein>
    <submittedName>
        <fullName evidence="3">R3H domain and coiled-coil containing 1</fullName>
    </submittedName>
</protein>
<dbReference type="Bgee" id="ENSELUG00000023650">
    <property type="expression patterns" value="Expressed in camera-type eye and 14 other cell types or tissues"/>
</dbReference>
<reference evidence="3" key="2">
    <citation type="submission" date="2020-02" db="EMBL/GenBank/DDBJ databases">
        <title>Esox lucius (northern pike) genome, fEsoLuc1, primary haplotype.</title>
        <authorList>
            <person name="Myers G."/>
            <person name="Karagic N."/>
            <person name="Meyer A."/>
            <person name="Pippel M."/>
            <person name="Reichard M."/>
            <person name="Winkler S."/>
            <person name="Tracey A."/>
            <person name="Sims Y."/>
            <person name="Howe K."/>
            <person name="Rhie A."/>
            <person name="Formenti G."/>
            <person name="Durbin R."/>
            <person name="Fedrigo O."/>
            <person name="Jarvis E.D."/>
        </authorList>
    </citation>
    <scope>NUCLEOTIDE SEQUENCE [LARGE SCALE GENOMIC DNA]</scope>
</reference>
<dbReference type="InterPro" id="IPR039884">
    <property type="entry name" value="R3HC1/R3HCL"/>
</dbReference>
<name>A0A3P9AMX9_ESOLU</name>
<accession>A0A3P9AMX9</accession>
<evidence type="ECO:0000313" key="3">
    <source>
        <dbReference type="Ensembl" id="ENSELUP00000042421.3"/>
    </source>
</evidence>
<evidence type="ECO:0000313" key="4">
    <source>
        <dbReference type="Proteomes" id="UP000265140"/>
    </source>
</evidence>
<feature type="region of interest" description="Disordered" evidence="1">
    <location>
        <begin position="108"/>
        <end position="156"/>
    </location>
</feature>
<dbReference type="InterPro" id="IPR012677">
    <property type="entry name" value="Nucleotide-bd_a/b_plait_sf"/>
</dbReference>
<feature type="compositionally biased region" description="Pro residues" evidence="1">
    <location>
        <begin position="142"/>
        <end position="151"/>
    </location>
</feature>
<dbReference type="SUPFAM" id="SSF82708">
    <property type="entry name" value="R3H domain"/>
    <property type="match status" value="1"/>
</dbReference>
<dbReference type="GO" id="GO:0003676">
    <property type="term" value="F:nucleic acid binding"/>
    <property type="evidence" value="ECO:0007669"/>
    <property type="project" value="UniProtKB-UniRule"/>
</dbReference>
<dbReference type="InterPro" id="IPR036867">
    <property type="entry name" value="R3H_dom_sf"/>
</dbReference>
<dbReference type="Gene3D" id="3.30.70.330">
    <property type="match status" value="1"/>
</dbReference>
<reference evidence="4" key="1">
    <citation type="journal article" date="2014" name="PLoS ONE">
        <title>The genome and linkage map of the northern pike (Esox lucius): conserved synteny revealed between the salmonid sister group and the Neoteleostei.</title>
        <authorList>
            <person name="Rondeau E.B."/>
            <person name="Minkley D.R."/>
            <person name="Leong J.S."/>
            <person name="Messmer A.M."/>
            <person name="Jantzen J.R."/>
            <person name="von Schalburg K.R."/>
            <person name="Lemon C."/>
            <person name="Bird N.H."/>
            <person name="Koop B.F."/>
        </authorList>
    </citation>
    <scope>NUCLEOTIDE SEQUENCE</scope>
</reference>
<dbReference type="AlphaFoldDB" id="A0A3P9AMX9"/>
<proteinExistence type="predicted"/>
<dbReference type="Ensembl" id="ENSELUT00000036489.3">
    <property type="protein sequence ID" value="ENSELUP00000042421.3"/>
    <property type="gene ID" value="ENSELUG00000023650.3"/>
</dbReference>
<organism evidence="3 4">
    <name type="scientific">Esox lucius</name>
    <name type="common">Northern pike</name>
    <dbReference type="NCBI Taxonomy" id="8010"/>
    <lineage>
        <taxon>Eukaryota</taxon>
        <taxon>Metazoa</taxon>
        <taxon>Chordata</taxon>
        <taxon>Craniata</taxon>
        <taxon>Vertebrata</taxon>
        <taxon>Euteleostomi</taxon>
        <taxon>Actinopterygii</taxon>
        <taxon>Neopterygii</taxon>
        <taxon>Teleostei</taxon>
        <taxon>Protacanthopterygii</taxon>
        <taxon>Esociformes</taxon>
        <taxon>Esocidae</taxon>
        <taxon>Esox</taxon>
    </lineage>
</organism>
<dbReference type="InParanoid" id="A0A3P9AMX9"/>
<evidence type="ECO:0000259" key="2">
    <source>
        <dbReference type="PROSITE" id="PS51061"/>
    </source>
</evidence>
<sequence>HWTTLAFPFFLPKQENEFIHTVMDELDSYLQRENQKSVLLFPPLPSRLRYLIHSTTENHPPLVTFSVGEGWGRRVVVCYSHLRYSIQFSIQVTSVGPPGECGTPNALIRPSMSPGRPGTSSGTAGVPSNPGWTLTSNRPLSAPLPPSPVPPSLASAQKKPRLIRYPKPYRSPTPVGTWCPLITAQLSEMDVTIEHVHNDYSCFVDAWIDHDEFAHVIEIYDFPAMFKTDDLLDAFSDYSAGGIKIKWVDDTHALGVFSSQSAEFIQPVKERPQTDSVVARRMVARALGMQKARPQHF</sequence>
<dbReference type="PANTHER" id="PTHR21678:SF6">
    <property type="entry name" value="R3H AND COILED-COIL DOMAIN-CONTAINING PROTEIN 1"/>
    <property type="match status" value="1"/>
</dbReference>
<dbReference type="Pfam" id="PF01424">
    <property type="entry name" value="R3H"/>
    <property type="match status" value="1"/>
</dbReference>
<dbReference type="Proteomes" id="UP000265140">
    <property type="component" value="Chromosome 17"/>
</dbReference>
<dbReference type="PANTHER" id="PTHR21678">
    <property type="entry name" value="GROWTH INHIBITION AND DIFFERENTIATION RELATED PROTEIN 88"/>
    <property type="match status" value="1"/>
</dbReference>
<keyword evidence="4" id="KW-1185">Reference proteome</keyword>
<dbReference type="Gene3D" id="3.30.1370.50">
    <property type="entry name" value="R3H-like domain"/>
    <property type="match status" value="1"/>
</dbReference>
<dbReference type="SMART" id="SM00393">
    <property type="entry name" value="R3H"/>
    <property type="match status" value="1"/>
</dbReference>
<dbReference type="InterPro" id="IPR001374">
    <property type="entry name" value="R3H_dom"/>
</dbReference>
<dbReference type="GeneTree" id="ENSGT00530000063711"/>
<reference evidence="3" key="3">
    <citation type="submission" date="2025-08" db="UniProtKB">
        <authorList>
            <consortium name="Ensembl"/>
        </authorList>
    </citation>
    <scope>IDENTIFICATION</scope>
</reference>
<evidence type="ECO:0000256" key="1">
    <source>
        <dbReference type="SAM" id="MobiDB-lite"/>
    </source>
</evidence>
<dbReference type="PROSITE" id="PS51061">
    <property type="entry name" value="R3H"/>
    <property type="match status" value="1"/>
</dbReference>
<reference evidence="3" key="4">
    <citation type="submission" date="2025-09" db="UniProtKB">
        <authorList>
            <consortium name="Ensembl"/>
        </authorList>
    </citation>
    <scope>IDENTIFICATION</scope>
</reference>
<feature type="domain" description="R3H" evidence="2">
    <location>
        <begin position="16"/>
        <end position="81"/>
    </location>
</feature>